<evidence type="ECO:0000256" key="5">
    <source>
        <dbReference type="ARBA" id="ARBA00023125"/>
    </source>
</evidence>
<keyword evidence="6 9" id="KW-0804">Transcription</keyword>
<dbReference type="InterPro" id="IPR036388">
    <property type="entry name" value="WH-like_DNA-bd_sf"/>
</dbReference>
<dbReference type="PANTHER" id="PTHR12081">
    <property type="entry name" value="TRANSCRIPTION FACTOR E2F"/>
    <property type="match status" value="1"/>
</dbReference>
<dbReference type="OrthoDB" id="5318at2759"/>
<evidence type="ECO:0000256" key="7">
    <source>
        <dbReference type="ARBA" id="ARBA00023242"/>
    </source>
</evidence>
<dbReference type="GeneID" id="111007035"/>
<reference evidence="12" key="1">
    <citation type="submission" date="2025-08" db="UniProtKB">
        <authorList>
            <consortium name="RefSeq"/>
        </authorList>
    </citation>
    <scope>IDENTIFICATION</scope>
    <source>
        <strain evidence="12">OHB3-1</strain>
    </source>
</reference>
<evidence type="ECO:0000256" key="8">
    <source>
        <dbReference type="ARBA" id="ARBA00023306"/>
    </source>
</evidence>
<accession>A0A6J1C004</accession>
<keyword evidence="5 9" id="KW-0238">DNA-binding</keyword>
<dbReference type="GO" id="GO:0000981">
    <property type="term" value="F:DNA-binding transcription factor activity, RNA polymerase II-specific"/>
    <property type="evidence" value="ECO:0007669"/>
    <property type="project" value="TreeGrafter"/>
</dbReference>
<dbReference type="InterPro" id="IPR036390">
    <property type="entry name" value="WH_DNA-bd_sf"/>
</dbReference>
<sequence>MANLHLPYILPDSSSAYSRKQKSLGLLCSNFLRLYDRDGVHSITLDDAAVRLGVERRRIYDIVNVLESVGILARKAKNQYNWIGFSGLPNALRQLKEEGLTGNRSGMDANDHSKMWDDEDDTLGFSDLTSVSQKSTSVTSKSSESVRSENRREKSLALLTQNFVKLFVCSKAHLISLDQAARLLLGDAQSISLMRTKVRRLYDIANVLASIHLIEKTHTVETRKPAFRWLGLRDEVENRHSRKPIPCDSNKRTFGTDITNFNLKRNKLGYALDLNKSPNALMEKHVKLEGCGTEVDGRDKLEGNQNSKSFKFGAFCPIEVRASKNGEAKRDHNREGLASTYHPRYQNEALRELFSHYMEAWRTWYSETVNRSSLDIS</sequence>
<dbReference type="Gene3D" id="1.10.10.10">
    <property type="entry name" value="Winged helix-like DNA-binding domain superfamily/Winged helix DNA-binding domain"/>
    <property type="match status" value="2"/>
</dbReference>
<organism evidence="11 12">
    <name type="scientific">Momordica charantia</name>
    <name type="common">Bitter gourd</name>
    <name type="synonym">Balsam pear</name>
    <dbReference type="NCBI Taxonomy" id="3673"/>
    <lineage>
        <taxon>Eukaryota</taxon>
        <taxon>Viridiplantae</taxon>
        <taxon>Streptophyta</taxon>
        <taxon>Embryophyta</taxon>
        <taxon>Tracheophyta</taxon>
        <taxon>Spermatophyta</taxon>
        <taxon>Magnoliopsida</taxon>
        <taxon>eudicotyledons</taxon>
        <taxon>Gunneridae</taxon>
        <taxon>Pentapetalae</taxon>
        <taxon>rosids</taxon>
        <taxon>fabids</taxon>
        <taxon>Cucurbitales</taxon>
        <taxon>Cucurbitaceae</taxon>
        <taxon>Momordiceae</taxon>
        <taxon>Momordica</taxon>
    </lineage>
</organism>
<protein>
    <submittedName>
        <fullName evidence="12">E2F transcription factor-like E2FE</fullName>
    </submittedName>
</protein>
<dbReference type="InterPro" id="IPR003316">
    <property type="entry name" value="E2F_WHTH_DNA-bd_dom"/>
</dbReference>
<keyword evidence="4 9" id="KW-0805">Transcription regulation</keyword>
<dbReference type="SMART" id="SM01372">
    <property type="entry name" value="E2F_TDP"/>
    <property type="match status" value="2"/>
</dbReference>
<dbReference type="GO" id="GO:0000978">
    <property type="term" value="F:RNA polymerase II cis-regulatory region sequence-specific DNA binding"/>
    <property type="evidence" value="ECO:0007669"/>
    <property type="project" value="InterPro"/>
</dbReference>
<evidence type="ECO:0000313" key="11">
    <source>
        <dbReference type="Proteomes" id="UP000504603"/>
    </source>
</evidence>
<keyword evidence="7 9" id="KW-0539">Nucleus</keyword>
<evidence type="ECO:0000256" key="6">
    <source>
        <dbReference type="ARBA" id="ARBA00023163"/>
    </source>
</evidence>
<keyword evidence="11" id="KW-1185">Reference proteome</keyword>
<dbReference type="RefSeq" id="XP_022134884.1">
    <property type="nucleotide sequence ID" value="XM_022279192.1"/>
</dbReference>
<dbReference type="Pfam" id="PF02319">
    <property type="entry name" value="WHD_E2F_TDP"/>
    <property type="match status" value="2"/>
</dbReference>
<comment type="subcellular location">
    <subcellularLocation>
        <location evidence="1 9">Nucleus</location>
    </subcellularLocation>
</comment>
<dbReference type="KEGG" id="mcha:111007035"/>
<evidence type="ECO:0000259" key="10">
    <source>
        <dbReference type="SMART" id="SM01372"/>
    </source>
</evidence>
<evidence type="ECO:0000256" key="9">
    <source>
        <dbReference type="RuleBase" id="RU003796"/>
    </source>
</evidence>
<dbReference type="FunFam" id="1.10.10.10:FF:000295">
    <property type="entry name" value="E2F transcription factor-like E2FE"/>
    <property type="match status" value="1"/>
</dbReference>
<keyword evidence="3" id="KW-0678">Repressor</keyword>
<dbReference type="PANTHER" id="PTHR12081:SF106">
    <property type="entry name" value="E2F TRANSCRIPTION FACTOR-LIKE E2FE"/>
    <property type="match status" value="1"/>
</dbReference>
<dbReference type="InterPro" id="IPR015633">
    <property type="entry name" value="E2F"/>
</dbReference>
<dbReference type="GO" id="GO:0090575">
    <property type="term" value="C:RNA polymerase II transcription regulator complex"/>
    <property type="evidence" value="ECO:0007669"/>
    <property type="project" value="TreeGrafter"/>
</dbReference>
<feature type="domain" description="E2F/DP family winged-helix DNA-binding" evidence="10">
    <location>
        <begin position="151"/>
        <end position="231"/>
    </location>
</feature>
<evidence type="ECO:0000313" key="12">
    <source>
        <dbReference type="RefSeq" id="XP_022134884.1"/>
    </source>
</evidence>
<evidence type="ECO:0000256" key="4">
    <source>
        <dbReference type="ARBA" id="ARBA00023015"/>
    </source>
</evidence>
<evidence type="ECO:0000256" key="3">
    <source>
        <dbReference type="ARBA" id="ARBA00022491"/>
    </source>
</evidence>
<evidence type="ECO:0000256" key="1">
    <source>
        <dbReference type="ARBA" id="ARBA00004123"/>
    </source>
</evidence>
<proteinExistence type="inferred from homology"/>
<gene>
    <name evidence="12" type="primary">LOC111007035</name>
</gene>
<keyword evidence="8" id="KW-0131">Cell cycle</keyword>
<feature type="domain" description="E2F/DP family winged-helix DNA-binding" evidence="10">
    <location>
        <begin position="19"/>
        <end position="84"/>
    </location>
</feature>
<evidence type="ECO:0000256" key="2">
    <source>
        <dbReference type="ARBA" id="ARBA00010940"/>
    </source>
</evidence>
<name>A0A6J1C004_MOMCH</name>
<comment type="similarity">
    <text evidence="2 9">Belongs to the E2F/DP family.</text>
</comment>
<dbReference type="Proteomes" id="UP000504603">
    <property type="component" value="Unplaced"/>
</dbReference>
<dbReference type="AlphaFoldDB" id="A0A6J1C004"/>
<dbReference type="SUPFAM" id="SSF46785">
    <property type="entry name" value="Winged helix' DNA-binding domain"/>
    <property type="match status" value="2"/>
</dbReference>
<dbReference type="FunFam" id="1.10.10.10:FF:000073">
    <property type="entry name" value="E2F transcription factor 8"/>
    <property type="match status" value="1"/>
</dbReference>